<comment type="caution">
    <text evidence="3">The sequence shown here is derived from an EMBL/GenBank/DDBJ whole genome shotgun (WGS) entry which is preliminary data.</text>
</comment>
<sequence length="609" mass="69151">MQNDKDDSMGQEPYTPAPRIRIYLNQDEQGSNKHKRAAAPGPDQERLDKARQNEEFHKQVASDARQQRRAVLAENTDLRNQLDNALNVMRDRQEEVARLHRLIEQGRTLISQMAHDGGNFQSQLARGQEQVDSLVNRVATAQNQVAEASAEALRLQETLRARDHQVNQLIAEVQEREDEVESLRLQIKQNGRAKTQVGQAKRGGRVSKEFFPPGRPNLLDLAMDPAPLPGPSLDAPRNPVMEDFAAKLDVDPDLLAKFVTAMKLMNGETAHINVSPGKSTQRRKASRKSDAKAVVEPETQELVNKAHALMREMTYARFGVKQATDFIFHIPATEEEVEEFAQDDEAAFQRYQFDFGVDYKSSAWNAAVMERLVADVVREDSLNMRYIQKELISPEYLGYILAEQLVRYRADWKQFQPKWDEEKGRVETEAEAVACGKIVLFNRRVSSRTVNGQHMLRKFDHRRNTVTATIALKESEGADDLATWERLLEILDLLGVGGMSEEEEFNSLDNGAKVRKYIVKLCVWREPLIVDYMSIIDKQTSRFQALHNGTKPAPRVRVETPGKRYAPKGLPACLYNSEWMASLSLLELKELKISKKVFALFVAATSRMA</sequence>
<dbReference type="EMBL" id="CAVNYO010000123">
    <property type="protein sequence ID" value="CAK5267468.1"/>
    <property type="molecule type" value="Genomic_DNA"/>
</dbReference>
<evidence type="ECO:0000256" key="1">
    <source>
        <dbReference type="SAM" id="Coils"/>
    </source>
</evidence>
<gene>
    <name evidence="3" type="ORF">MYCIT1_LOCUS10000</name>
</gene>
<dbReference type="Proteomes" id="UP001295794">
    <property type="component" value="Unassembled WGS sequence"/>
</dbReference>
<feature type="coiled-coil region" evidence="1">
    <location>
        <begin position="124"/>
        <end position="186"/>
    </location>
</feature>
<evidence type="ECO:0000313" key="3">
    <source>
        <dbReference type="EMBL" id="CAK5267468.1"/>
    </source>
</evidence>
<name>A0AAD2H3M5_9AGAR</name>
<dbReference type="AlphaFoldDB" id="A0AAD2H3M5"/>
<keyword evidence="4" id="KW-1185">Reference proteome</keyword>
<proteinExistence type="predicted"/>
<feature type="region of interest" description="Disordered" evidence="2">
    <location>
        <begin position="1"/>
        <end position="47"/>
    </location>
</feature>
<feature type="coiled-coil region" evidence="1">
    <location>
        <begin position="47"/>
        <end position="95"/>
    </location>
</feature>
<organism evidence="3 4">
    <name type="scientific">Mycena citricolor</name>
    <dbReference type="NCBI Taxonomy" id="2018698"/>
    <lineage>
        <taxon>Eukaryota</taxon>
        <taxon>Fungi</taxon>
        <taxon>Dikarya</taxon>
        <taxon>Basidiomycota</taxon>
        <taxon>Agaricomycotina</taxon>
        <taxon>Agaricomycetes</taxon>
        <taxon>Agaricomycetidae</taxon>
        <taxon>Agaricales</taxon>
        <taxon>Marasmiineae</taxon>
        <taxon>Mycenaceae</taxon>
        <taxon>Mycena</taxon>
    </lineage>
</organism>
<evidence type="ECO:0000313" key="4">
    <source>
        <dbReference type="Proteomes" id="UP001295794"/>
    </source>
</evidence>
<accession>A0AAD2H3M5</accession>
<keyword evidence="1" id="KW-0175">Coiled coil</keyword>
<protein>
    <submittedName>
        <fullName evidence="3">Uncharacterized protein</fullName>
    </submittedName>
</protein>
<evidence type="ECO:0000256" key="2">
    <source>
        <dbReference type="SAM" id="MobiDB-lite"/>
    </source>
</evidence>
<reference evidence="3" key="1">
    <citation type="submission" date="2023-11" db="EMBL/GenBank/DDBJ databases">
        <authorList>
            <person name="De Vega J J."/>
            <person name="De Vega J J."/>
        </authorList>
    </citation>
    <scope>NUCLEOTIDE SEQUENCE</scope>
</reference>
<feature type="region of interest" description="Disordered" evidence="2">
    <location>
        <begin position="272"/>
        <end position="293"/>
    </location>
</feature>